<dbReference type="PANTHER" id="PTHR23325:SF1">
    <property type="entry name" value="SERUM RESPONSE FACTOR-BINDING PROTEIN 1"/>
    <property type="match status" value="1"/>
</dbReference>
<dbReference type="GO" id="GO:0030686">
    <property type="term" value="C:90S preribosome"/>
    <property type="evidence" value="ECO:0007669"/>
    <property type="project" value="TreeGrafter"/>
</dbReference>
<evidence type="ECO:0000256" key="2">
    <source>
        <dbReference type="SAM" id="MobiDB-lite"/>
    </source>
</evidence>
<dbReference type="EMBL" id="AAYY01000006">
    <property type="protein sequence ID" value="EDP43566.1"/>
    <property type="molecule type" value="Genomic_DNA"/>
</dbReference>
<feature type="domain" description="Bud22" evidence="3">
    <location>
        <begin position="25"/>
        <end position="363"/>
    </location>
</feature>
<feature type="region of interest" description="Disordered" evidence="2">
    <location>
        <begin position="69"/>
        <end position="363"/>
    </location>
</feature>
<dbReference type="PANTHER" id="PTHR23325">
    <property type="entry name" value="SERUM RESPONSE FACTOR-BINDING"/>
    <property type="match status" value="1"/>
</dbReference>
<evidence type="ECO:0000313" key="5">
    <source>
        <dbReference type="Proteomes" id="UP000008837"/>
    </source>
</evidence>
<reference evidence="4 5" key="1">
    <citation type="journal article" date="2007" name="Proc. Natl. Acad. Sci. U.S.A.">
        <title>Dandruff-associated Malassezia genomes reveal convergent and divergent virulence traits shared with plant and human fungal pathogens.</title>
        <authorList>
            <person name="Xu J."/>
            <person name="Saunders C.W."/>
            <person name="Hu P."/>
            <person name="Grant R.A."/>
            <person name="Boekhout T."/>
            <person name="Kuramae E.E."/>
            <person name="Kronstad J.W."/>
            <person name="Deangelis Y.M."/>
            <person name="Reeder N.L."/>
            <person name="Johnstone K.R."/>
            <person name="Leland M."/>
            <person name="Fieno A.M."/>
            <person name="Begley W.M."/>
            <person name="Sun Y."/>
            <person name="Lacey M.P."/>
            <person name="Chaudhary T."/>
            <person name="Keough T."/>
            <person name="Chu L."/>
            <person name="Sears R."/>
            <person name="Yuan B."/>
            <person name="Dawson T.L.Jr."/>
        </authorList>
    </citation>
    <scope>NUCLEOTIDE SEQUENCE [LARGE SCALE GENOMIC DNA]</scope>
    <source>
        <strain evidence="5">ATCC MYA-4612 / CBS 7966</strain>
    </source>
</reference>
<feature type="compositionally biased region" description="Low complexity" evidence="2">
    <location>
        <begin position="323"/>
        <end position="339"/>
    </location>
</feature>
<dbReference type="OrthoDB" id="3364872at2759"/>
<dbReference type="GeneID" id="5855087"/>
<dbReference type="GO" id="GO:0030490">
    <property type="term" value="P:maturation of SSU-rRNA"/>
    <property type="evidence" value="ECO:0007669"/>
    <property type="project" value="TreeGrafter"/>
</dbReference>
<evidence type="ECO:0000313" key="4">
    <source>
        <dbReference type="EMBL" id="EDP43566.1"/>
    </source>
</evidence>
<dbReference type="InterPro" id="IPR037393">
    <property type="entry name" value="Bud22/SRFB1"/>
</dbReference>
<dbReference type="OMA" id="MEDAYIK"/>
<dbReference type="InterPro" id="IPR015158">
    <property type="entry name" value="Bud22_dom"/>
</dbReference>
<dbReference type="GO" id="GO:0005634">
    <property type="term" value="C:nucleus"/>
    <property type="evidence" value="ECO:0007669"/>
    <property type="project" value="TreeGrafter"/>
</dbReference>
<comment type="caution">
    <text evidence="4">The sequence shown here is derived from an EMBL/GenBank/DDBJ whole genome shotgun (WGS) entry which is preliminary data.</text>
</comment>
<feature type="compositionally biased region" description="Acidic residues" evidence="2">
    <location>
        <begin position="210"/>
        <end position="221"/>
    </location>
</feature>
<proteinExistence type="predicted"/>
<dbReference type="Proteomes" id="UP000008837">
    <property type="component" value="Unassembled WGS sequence"/>
</dbReference>
<dbReference type="Pfam" id="PF09073">
    <property type="entry name" value="BUD22"/>
    <property type="match status" value="1"/>
</dbReference>
<accession>A8Q1F3</accession>
<dbReference type="RefSeq" id="XP_001730780.1">
    <property type="nucleotide sequence ID" value="XM_001730728.1"/>
</dbReference>
<name>A8Q1F3_MALGO</name>
<keyword evidence="1" id="KW-0175">Coiled coil</keyword>
<dbReference type="KEGG" id="mgl:MGL_1779"/>
<protein>
    <recommendedName>
        <fullName evidence="3">Bud22 domain-containing protein</fullName>
    </recommendedName>
</protein>
<dbReference type="AlphaFoldDB" id="A8Q1F3"/>
<evidence type="ECO:0000259" key="3">
    <source>
        <dbReference type="Pfam" id="PF09073"/>
    </source>
</evidence>
<sequence>MERFPLLPFAREARIDAISLESLEVSHDKTHERVAHQVLSSKVLAAELAACIRSLIPLIMPASDIPASLDTAHSNDPTPKSDSKAHAHAPEETSKHETKAKETPRSVSATLSSRPRSTKTRSETGAAAAADEYESDDGMGNTDMTWDRANLDAMVASGSDTESDSDSDSQDHARKKRPRDSDDDGDDDIETDHQDAFLPSLNTGFIPAADGDDWSDAEADYADTGGKGPAKSQRKNRRGQRERRAIWEKKYGRHANHLKLREKEPRKATKRTPRDSVREVESRRDTRTTHHDLVSTPSHARAKREERTRTKDESQPGMQAARAASSAHSHHVPPAVHPSWEAKQRAKEAQQTAKPQGTKIVFD</sequence>
<keyword evidence="5" id="KW-1185">Reference proteome</keyword>
<dbReference type="VEuPathDB" id="FungiDB:MGL_1779"/>
<gene>
    <name evidence="4" type="ORF">MGL_1779</name>
</gene>
<feature type="compositionally biased region" description="Basic and acidic residues" evidence="2">
    <location>
        <begin position="303"/>
        <end position="314"/>
    </location>
</feature>
<evidence type="ECO:0000256" key="1">
    <source>
        <dbReference type="ARBA" id="ARBA00023054"/>
    </source>
</evidence>
<organism evidence="4 5">
    <name type="scientific">Malassezia globosa (strain ATCC MYA-4612 / CBS 7966)</name>
    <name type="common">Dandruff-associated fungus</name>
    <dbReference type="NCBI Taxonomy" id="425265"/>
    <lineage>
        <taxon>Eukaryota</taxon>
        <taxon>Fungi</taxon>
        <taxon>Dikarya</taxon>
        <taxon>Basidiomycota</taxon>
        <taxon>Ustilaginomycotina</taxon>
        <taxon>Malasseziomycetes</taxon>
        <taxon>Malasseziales</taxon>
        <taxon>Malasseziaceae</taxon>
        <taxon>Malassezia</taxon>
    </lineage>
</organism>
<dbReference type="InParanoid" id="A8Q1F3"/>
<feature type="compositionally biased region" description="Polar residues" evidence="2">
    <location>
        <begin position="105"/>
        <end position="115"/>
    </location>
</feature>
<feature type="compositionally biased region" description="Basic residues" evidence="2">
    <location>
        <begin position="232"/>
        <end position="241"/>
    </location>
</feature>
<feature type="compositionally biased region" description="Basic and acidic residues" evidence="2">
    <location>
        <begin position="259"/>
        <end position="293"/>
    </location>
</feature>
<feature type="compositionally biased region" description="Acidic residues" evidence="2">
    <location>
        <begin position="181"/>
        <end position="190"/>
    </location>
</feature>
<feature type="compositionally biased region" description="Basic and acidic residues" evidence="2">
    <location>
        <begin position="79"/>
        <end position="104"/>
    </location>
</feature>
<dbReference type="STRING" id="425265.A8Q1F3"/>